<dbReference type="AlphaFoldDB" id="A0A813I6R6"/>
<feature type="compositionally biased region" description="Pro residues" evidence="1">
    <location>
        <begin position="94"/>
        <end position="107"/>
    </location>
</feature>
<sequence length="177" mass="19407">MPRFEVIWSKGISYRTAPILEAKALDRIPARKGDLVNGEAADDWVKTDEGLYLPLRSPNGDPLLKRKPEIVPWQGLDDNSAALDTTNKEAPWGALPPRPPPGGPGPGPGGLSEMDAFHQKYDKKYGAPRRLAAPVSALGPMATSHVRANEYMQEFRQGLEEMGTDTRDDPYLNAYAP</sequence>
<evidence type="ECO:0000313" key="2">
    <source>
        <dbReference type="EMBL" id="CAE8646137.1"/>
    </source>
</evidence>
<dbReference type="Proteomes" id="UP000626109">
    <property type="component" value="Unassembled WGS sequence"/>
</dbReference>
<organism evidence="2 3">
    <name type="scientific">Polarella glacialis</name>
    <name type="common">Dinoflagellate</name>
    <dbReference type="NCBI Taxonomy" id="89957"/>
    <lineage>
        <taxon>Eukaryota</taxon>
        <taxon>Sar</taxon>
        <taxon>Alveolata</taxon>
        <taxon>Dinophyceae</taxon>
        <taxon>Suessiales</taxon>
        <taxon>Suessiaceae</taxon>
        <taxon>Polarella</taxon>
    </lineage>
</organism>
<feature type="non-terminal residue" evidence="2">
    <location>
        <position position="1"/>
    </location>
</feature>
<gene>
    <name evidence="2" type="ORF">PGLA2088_LOCUS4534</name>
</gene>
<comment type="caution">
    <text evidence="2">The sequence shown here is derived from an EMBL/GenBank/DDBJ whole genome shotgun (WGS) entry which is preliminary data.</text>
</comment>
<evidence type="ECO:0000313" key="3">
    <source>
        <dbReference type="Proteomes" id="UP000626109"/>
    </source>
</evidence>
<proteinExistence type="predicted"/>
<reference evidence="2" key="1">
    <citation type="submission" date="2021-02" db="EMBL/GenBank/DDBJ databases">
        <authorList>
            <person name="Dougan E. K."/>
            <person name="Rhodes N."/>
            <person name="Thang M."/>
            <person name="Chan C."/>
        </authorList>
    </citation>
    <scope>NUCLEOTIDE SEQUENCE</scope>
</reference>
<feature type="compositionally biased region" description="Basic and acidic residues" evidence="1">
    <location>
        <begin position="115"/>
        <end position="125"/>
    </location>
</feature>
<dbReference type="EMBL" id="CAJNNW010004148">
    <property type="protein sequence ID" value="CAE8646137.1"/>
    <property type="molecule type" value="Genomic_DNA"/>
</dbReference>
<protein>
    <submittedName>
        <fullName evidence="2">Uncharacterized protein</fullName>
    </submittedName>
</protein>
<feature type="region of interest" description="Disordered" evidence="1">
    <location>
        <begin position="77"/>
        <end position="125"/>
    </location>
</feature>
<evidence type="ECO:0000256" key="1">
    <source>
        <dbReference type="SAM" id="MobiDB-lite"/>
    </source>
</evidence>
<accession>A0A813I6R6</accession>
<name>A0A813I6R6_POLGL</name>